<protein>
    <submittedName>
        <fullName evidence="1">Uncharacterized protein</fullName>
    </submittedName>
</protein>
<dbReference type="AlphaFoldDB" id="A0A136WC58"/>
<evidence type="ECO:0000313" key="1">
    <source>
        <dbReference type="EMBL" id="KXL52093.1"/>
    </source>
</evidence>
<dbReference type="EMBL" id="LRVM01000010">
    <property type="protein sequence ID" value="KXL52093.1"/>
    <property type="molecule type" value="Genomic_DNA"/>
</dbReference>
<keyword evidence="2" id="KW-1185">Reference proteome</keyword>
<proteinExistence type="predicted"/>
<dbReference type="Proteomes" id="UP000070539">
    <property type="component" value="Unassembled WGS sequence"/>
</dbReference>
<comment type="caution">
    <text evidence="1">The sequence shown here is derived from an EMBL/GenBank/DDBJ whole genome shotgun (WGS) entry which is preliminary data.</text>
</comment>
<evidence type="ECO:0000313" key="2">
    <source>
        <dbReference type="Proteomes" id="UP000070539"/>
    </source>
</evidence>
<dbReference type="STRING" id="36847.CLNEO_24420"/>
<gene>
    <name evidence="1" type="ORF">CLNEO_24420</name>
</gene>
<dbReference type="RefSeq" id="WP_066089569.1">
    <property type="nucleotide sequence ID" value="NZ_LRVM01000010.1"/>
</dbReference>
<organism evidence="1 2">
    <name type="scientific">Anaerotignum neopropionicum</name>
    <dbReference type="NCBI Taxonomy" id="36847"/>
    <lineage>
        <taxon>Bacteria</taxon>
        <taxon>Bacillati</taxon>
        <taxon>Bacillota</taxon>
        <taxon>Clostridia</taxon>
        <taxon>Lachnospirales</taxon>
        <taxon>Anaerotignaceae</taxon>
        <taxon>Anaerotignum</taxon>
    </lineage>
</organism>
<name>A0A136WC58_9FIRM</name>
<accession>A0A136WC58</accession>
<reference evidence="1 2" key="1">
    <citation type="submission" date="2016-01" db="EMBL/GenBank/DDBJ databases">
        <title>Genome sequence of Clostridium neopropionicum X4, DSM-3847.</title>
        <authorList>
            <person name="Poehlein A."/>
            <person name="Beck M.H."/>
            <person name="Bengelsdorf F.R."/>
            <person name="Daniel R."/>
            <person name="Duerre P."/>
        </authorList>
    </citation>
    <scope>NUCLEOTIDE SEQUENCE [LARGE SCALE GENOMIC DNA]</scope>
    <source>
        <strain evidence="1 2">DSM-3847</strain>
    </source>
</reference>
<sequence length="100" mass="11537">MVIVQEQDESVKEILAEVLAGKGTYTRTFRGDNQIAREEAMVMYPRAMKITKLIGSDDSRCESYTDYSQVSDWAKTNIKNILSALYLMIQQQLKFHQRQA</sequence>